<evidence type="ECO:0000256" key="3">
    <source>
        <dbReference type="ARBA" id="ARBA00022989"/>
    </source>
</evidence>
<keyword evidence="3 6" id="KW-1133">Transmembrane helix</keyword>
<dbReference type="InterPro" id="IPR026673">
    <property type="entry name" value="SPEC3/Stum"/>
</dbReference>
<evidence type="ECO:0000256" key="2">
    <source>
        <dbReference type="ARBA" id="ARBA00022692"/>
    </source>
</evidence>
<dbReference type="Proteomes" id="UP001445076">
    <property type="component" value="Unassembled WGS sequence"/>
</dbReference>
<feature type="transmembrane region" description="Helical" evidence="6">
    <location>
        <begin position="164"/>
        <end position="190"/>
    </location>
</feature>
<dbReference type="EMBL" id="JARKIK010000048">
    <property type="protein sequence ID" value="KAK8735332.1"/>
    <property type="molecule type" value="Genomic_DNA"/>
</dbReference>
<evidence type="ECO:0000313" key="8">
    <source>
        <dbReference type="Proteomes" id="UP001445076"/>
    </source>
</evidence>
<evidence type="ECO:0000313" key="7">
    <source>
        <dbReference type="EMBL" id="KAK8735332.1"/>
    </source>
</evidence>
<reference evidence="7 8" key="1">
    <citation type="journal article" date="2024" name="BMC Genomics">
        <title>Genome assembly of redclaw crayfish (Cherax quadricarinatus) provides insights into its immune adaptation and hypoxia tolerance.</title>
        <authorList>
            <person name="Liu Z."/>
            <person name="Zheng J."/>
            <person name="Li H."/>
            <person name="Fang K."/>
            <person name="Wang S."/>
            <person name="He J."/>
            <person name="Zhou D."/>
            <person name="Weng S."/>
            <person name="Chi M."/>
            <person name="Gu Z."/>
            <person name="He J."/>
            <person name="Li F."/>
            <person name="Wang M."/>
        </authorList>
    </citation>
    <scope>NUCLEOTIDE SEQUENCE [LARGE SCALE GENOMIC DNA]</scope>
    <source>
        <strain evidence="7">ZL_2023a</strain>
    </source>
</reference>
<dbReference type="PANTHER" id="PTHR21676:SF6">
    <property type="entry name" value="PROTEIN STUM"/>
    <property type="match status" value="1"/>
</dbReference>
<dbReference type="Pfam" id="PF15795">
    <property type="entry name" value="Spec3"/>
    <property type="match status" value="1"/>
</dbReference>
<feature type="non-terminal residue" evidence="7">
    <location>
        <position position="1"/>
    </location>
</feature>
<dbReference type="GO" id="GO:0019230">
    <property type="term" value="P:proprioception"/>
    <property type="evidence" value="ECO:0007669"/>
    <property type="project" value="TreeGrafter"/>
</dbReference>
<gene>
    <name evidence="7" type="ORF">OTU49_005623</name>
</gene>
<comment type="caution">
    <text evidence="7">The sequence shown here is derived from an EMBL/GenBank/DDBJ whole genome shotgun (WGS) entry which is preliminary data.</text>
</comment>
<name>A0AAW0WTG4_CHEQU</name>
<dbReference type="GO" id="GO:0071683">
    <property type="term" value="C:sensory dendrite"/>
    <property type="evidence" value="ECO:0007669"/>
    <property type="project" value="TreeGrafter"/>
</dbReference>
<proteinExistence type="predicted"/>
<dbReference type="GO" id="GO:0050954">
    <property type="term" value="P:sensory perception of mechanical stimulus"/>
    <property type="evidence" value="ECO:0007669"/>
    <property type="project" value="TreeGrafter"/>
</dbReference>
<protein>
    <submittedName>
        <fullName evidence="7">Uncharacterized protein</fullName>
    </submittedName>
</protein>
<dbReference type="PANTHER" id="PTHR21676">
    <property type="entry name" value="PROTEIN STUM"/>
    <property type="match status" value="1"/>
</dbReference>
<dbReference type="GO" id="GO:0042330">
    <property type="term" value="P:taxis"/>
    <property type="evidence" value="ECO:0007669"/>
    <property type="project" value="TreeGrafter"/>
</dbReference>
<feature type="region of interest" description="Disordered" evidence="5">
    <location>
        <begin position="1"/>
        <end position="72"/>
    </location>
</feature>
<evidence type="ECO:0000256" key="1">
    <source>
        <dbReference type="ARBA" id="ARBA00004141"/>
    </source>
</evidence>
<accession>A0AAW0WTG4</accession>
<dbReference type="AlphaFoldDB" id="A0AAW0WTG4"/>
<evidence type="ECO:0000256" key="5">
    <source>
        <dbReference type="SAM" id="MobiDB-lite"/>
    </source>
</evidence>
<dbReference type="GO" id="GO:0016020">
    <property type="term" value="C:membrane"/>
    <property type="evidence" value="ECO:0007669"/>
    <property type="project" value="UniProtKB-SubCell"/>
</dbReference>
<feature type="non-terminal residue" evidence="7">
    <location>
        <position position="195"/>
    </location>
</feature>
<keyword evidence="2 6" id="KW-0812">Transmembrane</keyword>
<evidence type="ECO:0000256" key="4">
    <source>
        <dbReference type="ARBA" id="ARBA00023136"/>
    </source>
</evidence>
<organism evidence="7 8">
    <name type="scientific">Cherax quadricarinatus</name>
    <name type="common">Australian red claw crayfish</name>
    <dbReference type="NCBI Taxonomy" id="27406"/>
    <lineage>
        <taxon>Eukaryota</taxon>
        <taxon>Metazoa</taxon>
        <taxon>Ecdysozoa</taxon>
        <taxon>Arthropoda</taxon>
        <taxon>Crustacea</taxon>
        <taxon>Multicrustacea</taxon>
        <taxon>Malacostraca</taxon>
        <taxon>Eumalacostraca</taxon>
        <taxon>Eucarida</taxon>
        <taxon>Decapoda</taxon>
        <taxon>Pleocyemata</taxon>
        <taxon>Astacidea</taxon>
        <taxon>Parastacoidea</taxon>
        <taxon>Parastacidae</taxon>
        <taxon>Cherax</taxon>
    </lineage>
</organism>
<keyword evidence="4 6" id="KW-0472">Membrane</keyword>
<evidence type="ECO:0000256" key="6">
    <source>
        <dbReference type="SAM" id="Phobius"/>
    </source>
</evidence>
<comment type="subcellular location">
    <subcellularLocation>
        <location evidence="1">Membrane</location>
        <topology evidence="1">Multi-pass membrane protein</topology>
    </subcellularLocation>
</comment>
<sequence length="195" mass="21037">NDVFSRLYQNAPSRKRRDEVSESSRLLEVPASTLQPSDTAPTAYKDTGKTSQRPAKDSAPAPAGRHSRSDTVLNMPLLAPDIVVDDLGEPTPVHRGRLDYEAHKGGGNDKLPIVLLQGFFRGPGGRSPHHRRPSYSVSELTLPPHLVDVTSVLRGALPVLPRSLAALCLTLNIVLPGLGTAASGWLGICWGRNRM</sequence>
<keyword evidence="8" id="KW-1185">Reference proteome</keyword>